<dbReference type="SUPFAM" id="SSF56796">
    <property type="entry name" value="Dehydroquinate synthase-like"/>
    <property type="match status" value="1"/>
</dbReference>
<evidence type="ECO:0000256" key="1">
    <source>
        <dbReference type="ARBA" id="ARBA00007358"/>
    </source>
</evidence>
<evidence type="ECO:0000259" key="3">
    <source>
        <dbReference type="Pfam" id="PF25137"/>
    </source>
</evidence>
<organism evidence="4 5">
    <name type="scientific">Mesobacillus foraminis</name>
    <dbReference type="NCBI Taxonomy" id="279826"/>
    <lineage>
        <taxon>Bacteria</taxon>
        <taxon>Bacillati</taxon>
        <taxon>Bacillota</taxon>
        <taxon>Bacilli</taxon>
        <taxon>Bacillales</taxon>
        <taxon>Bacillaceae</taxon>
        <taxon>Mesobacillus</taxon>
    </lineage>
</organism>
<dbReference type="Proteomes" id="UP000295689">
    <property type="component" value="Unassembled WGS sequence"/>
</dbReference>
<dbReference type="EMBL" id="SLVV01000014">
    <property type="protein sequence ID" value="TCN20499.1"/>
    <property type="molecule type" value="Genomic_DNA"/>
</dbReference>
<feature type="domain" description="Fe-containing alcohol dehydrogenase-like C-terminal" evidence="3">
    <location>
        <begin position="1"/>
        <end position="187"/>
    </location>
</feature>
<dbReference type="FunFam" id="1.20.1090.10:FF:000001">
    <property type="entry name" value="Aldehyde-alcohol dehydrogenase"/>
    <property type="match status" value="1"/>
</dbReference>
<name>A0A4R2B5D8_9BACI</name>
<dbReference type="GO" id="GO:0046872">
    <property type="term" value="F:metal ion binding"/>
    <property type="evidence" value="ECO:0007669"/>
    <property type="project" value="InterPro"/>
</dbReference>
<dbReference type="InterPro" id="IPR039697">
    <property type="entry name" value="Alcohol_dehydrogenase_Fe"/>
</dbReference>
<dbReference type="PANTHER" id="PTHR11496:SF102">
    <property type="entry name" value="ALCOHOL DEHYDROGENASE 4"/>
    <property type="match status" value="1"/>
</dbReference>
<proteinExistence type="inferred from homology"/>
<dbReference type="Gene3D" id="1.20.1090.10">
    <property type="entry name" value="Dehydroquinate synthase-like - alpha domain"/>
    <property type="match status" value="1"/>
</dbReference>
<dbReference type="AlphaFoldDB" id="A0A4R2B5D8"/>
<evidence type="ECO:0000313" key="5">
    <source>
        <dbReference type="Proteomes" id="UP000295689"/>
    </source>
</evidence>
<reference evidence="4 5" key="1">
    <citation type="journal article" date="2015" name="Stand. Genomic Sci.">
        <title>Genomic Encyclopedia of Bacterial and Archaeal Type Strains, Phase III: the genomes of soil and plant-associated and newly described type strains.</title>
        <authorList>
            <person name="Whitman W.B."/>
            <person name="Woyke T."/>
            <person name="Klenk H.P."/>
            <person name="Zhou Y."/>
            <person name="Lilburn T.G."/>
            <person name="Beck B.J."/>
            <person name="De Vos P."/>
            <person name="Vandamme P."/>
            <person name="Eisen J.A."/>
            <person name="Garrity G."/>
            <person name="Hugenholtz P."/>
            <person name="Kyrpides N.C."/>
        </authorList>
    </citation>
    <scope>NUCLEOTIDE SEQUENCE [LARGE SCALE GENOMIC DNA]</scope>
    <source>
        <strain evidence="4 5">CV53</strain>
    </source>
</reference>
<dbReference type="InterPro" id="IPR056798">
    <property type="entry name" value="ADH_Fe_C"/>
</dbReference>
<gene>
    <name evidence="4" type="ORF">EV146_114119</name>
</gene>
<keyword evidence="5" id="KW-1185">Reference proteome</keyword>
<dbReference type="PANTHER" id="PTHR11496">
    <property type="entry name" value="ALCOHOL DEHYDROGENASE"/>
    <property type="match status" value="1"/>
</dbReference>
<keyword evidence="2" id="KW-0560">Oxidoreductase</keyword>
<dbReference type="GO" id="GO:0004022">
    <property type="term" value="F:alcohol dehydrogenase (NAD+) activity"/>
    <property type="evidence" value="ECO:0007669"/>
    <property type="project" value="TreeGrafter"/>
</dbReference>
<sequence>MDALTHAVEAYIGRSNTEETKKYSREAVSLIFDNLLEAYSNGTNINARKNMQIASYYAGAAFTKAFVGYVHAIAHTLGGFYNIPHGLANAIILPHVLDYYSRSVHKPLAELADLVGLTEEADSMEVKAGKFISAIRERNKAMNIPEKVEGIVDKDIPLMVERALKEANPLYPVPRILNKEDLFHLYQVISK</sequence>
<protein>
    <submittedName>
        <fullName evidence="4">Iron-containing alcohol dehydrogenase-like protein</fullName>
    </submittedName>
</protein>
<accession>A0A4R2B5D8</accession>
<evidence type="ECO:0000256" key="2">
    <source>
        <dbReference type="ARBA" id="ARBA00023002"/>
    </source>
</evidence>
<dbReference type="Pfam" id="PF25137">
    <property type="entry name" value="ADH_Fe_C"/>
    <property type="match status" value="1"/>
</dbReference>
<comment type="caution">
    <text evidence="4">The sequence shown here is derived from an EMBL/GenBank/DDBJ whole genome shotgun (WGS) entry which is preliminary data.</text>
</comment>
<dbReference type="InterPro" id="IPR018211">
    <property type="entry name" value="ADH_Fe_CS"/>
</dbReference>
<dbReference type="PROSITE" id="PS00060">
    <property type="entry name" value="ADH_IRON_2"/>
    <property type="match status" value="1"/>
</dbReference>
<comment type="similarity">
    <text evidence="1">Belongs to the iron-containing alcohol dehydrogenase family.</text>
</comment>
<evidence type="ECO:0000313" key="4">
    <source>
        <dbReference type="EMBL" id="TCN20499.1"/>
    </source>
</evidence>